<comment type="caution">
    <text evidence="2">The sequence shown here is derived from an EMBL/GenBank/DDBJ whole genome shotgun (WGS) entry which is preliminary data.</text>
</comment>
<feature type="transmembrane region" description="Helical" evidence="1">
    <location>
        <begin position="81"/>
        <end position="101"/>
    </location>
</feature>
<evidence type="ECO:0000313" key="2">
    <source>
        <dbReference type="EMBL" id="MBE8716569.1"/>
    </source>
</evidence>
<evidence type="ECO:0000256" key="1">
    <source>
        <dbReference type="SAM" id="Phobius"/>
    </source>
</evidence>
<evidence type="ECO:0000313" key="3">
    <source>
        <dbReference type="Proteomes" id="UP000652567"/>
    </source>
</evidence>
<keyword evidence="1" id="KW-0812">Transmembrane</keyword>
<keyword evidence="1" id="KW-1133">Transmembrane helix</keyword>
<feature type="transmembrane region" description="Helical" evidence="1">
    <location>
        <begin position="57"/>
        <end position="74"/>
    </location>
</feature>
<dbReference type="AlphaFoldDB" id="A0A928V5N4"/>
<organism evidence="2 3">
    <name type="scientific">Cellvibrio polysaccharolyticus</name>
    <dbReference type="NCBI Taxonomy" id="2082724"/>
    <lineage>
        <taxon>Bacteria</taxon>
        <taxon>Pseudomonadati</taxon>
        <taxon>Pseudomonadota</taxon>
        <taxon>Gammaproteobacteria</taxon>
        <taxon>Cellvibrionales</taxon>
        <taxon>Cellvibrionaceae</taxon>
        <taxon>Cellvibrio</taxon>
    </lineage>
</organism>
<feature type="transmembrane region" description="Helical" evidence="1">
    <location>
        <begin position="107"/>
        <end position="125"/>
    </location>
</feature>
<keyword evidence="1" id="KW-0472">Membrane</keyword>
<protein>
    <submittedName>
        <fullName evidence="2">Uncharacterized protein</fullName>
    </submittedName>
</protein>
<sequence length="138" mass="16577">MTNLDFRLLRLFVCTSFLLYFLYFFFPYLYEYLYEEHVLHYLFNWPISPVIDLPNELYYIFIVTKLIATIFVFFKHTYAKFCYAAIVIASIIGNLQIGMMLLTHAEILIYTTMNMLDGIILYMLFNDNIKNFMSNKKC</sequence>
<keyword evidence="3" id="KW-1185">Reference proteome</keyword>
<dbReference type="EMBL" id="PRDL01000001">
    <property type="protein sequence ID" value="MBE8716569.1"/>
    <property type="molecule type" value="Genomic_DNA"/>
</dbReference>
<proteinExistence type="predicted"/>
<accession>A0A928V5N4</accession>
<name>A0A928V5N4_9GAMM</name>
<reference evidence="2" key="1">
    <citation type="submission" date="2018-07" db="EMBL/GenBank/DDBJ databases">
        <title>Genome assembly of strain Ka43.</title>
        <authorList>
            <person name="Kukolya J."/>
            <person name="Nagy I."/>
            <person name="Horvath B."/>
            <person name="Toth A."/>
        </authorList>
    </citation>
    <scope>NUCLEOTIDE SEQUENCE</scope>
    <source>
        <strain evidence="2">KB43</strain>
    </source>
</reference>
<gene>
    <name evidence="2" type="ORF">C4F51_05130</name>
</gene>
<dbReference type="Proteomes" id="UP000652567">
    <property type="component" value="Unassembled WGS sequence"/>
</dbReference>
<feature type="transmembrane region" description="Helical" evidence="1">
    <location>
        <begin position="12"/>
        <end position="30"/>
    </location>
</feature>